<comment type="subcellular location">
    <subcellularLocation>
        <location evidence="1">Membrane</location>
        <topology evidence="1">Lipid-anchor</topology>
    </subcellularLocation>
</comment>
<dbReference type="InterPro" id="IPR009828">
    <property type="entry name" value="CYRIA/CYRIB_Rac1-bd"/>
</dbReference>
<keyword evidence="7" id="KW-1185">Reference proteome</keyword>
<keyword evidence="4" id="KW-0449">Lipoprotein</keyword>
<gene>
    <name evidence="6" type="ORF">BEMITA_LOCUS3747</name>
</gene>
<dbReference type="EMBL" id="OU963863">
    <property type="protein sequence ID" value="CAH0384420.1"/>
    <property type="molecule type" value="Genomic_DNA"/>
</dbReference>
<evidence type="ECO:0000256" key="1">
    <source>
        <dbReference type="ARBA" id="ARBA00004635"/>
    </source>
</evidence>
<sequence length="330" mass="37956">MGSLLSLLSRDESNCCSYQKYDVFLDFENAQPTPDERLVYIEVQSVLEQCDIILDEIQCYKGAGKEIREAITTPTEECQLRAWKTVMPLVAKLKRFYLFSTDLERIVPMILGELCSGNSTPTQHLDSQQALVKQFAEILEFVLKFDEYKMKTPAIQNDFSYYRRTITRQRMCDNEFSRRDGKEVSNELANRMSLFYAHATPMLRALSDATSKFVCENPEIPIEQTTEMLSTMTKVCLRMLENPSLISQFEREETRLLVLRVMVGLVILYDHVHPQGVFVKGNGVDVKGCIKLLKEQPSVRSEGLLNALRYTTKHFNEESTPKYVRNLLAA</sequence>
<organism evidence="6 7">
    <name type="scientific">Bemisia tabaci</name>
    <name type="common">Sweetpotato whitefly</name>
    <name type="synonym">Aleurodes tabaci</name>
    <dbReference type="NCBI Taxonomy" id="7038"/>
    <lineage>
        <taxon>Eukaryota</taxon>
        <taxon>Metazoa</taxon>
        <taxon>Ecdysozoa</taxon>
        <taxon>Arthropoda</taxon>
        <taxon>Hexapoda</taxon>
        <taxon>Insecta</taxon>
        <taxon>Pterygota</taxon>
        <taxon>Neoptera</taxon>
        <taxon>Paraneoptera</taxon>
        <taxon>Hemiptera</taxon>
        <taxon>Sternorrhyncha</taxon>
        <taxon>Aleyrodoidea</taxon>
        <taxon>Aleyrodidae</taxon>
        <taxon>Aleyrodinae</taxon>
        <taxon>Bemisia</taxon>
    </lineage>
</organism>
<evidence type="ECO:0000313" key="6">
    <source>
        <dbReference type="EMBL" id="CAH0384420.1"/>
    </source>
</evidence>
<dbReference type="Pfam" id="PF07159">
    <property type="entry name" value="CYRIA-B_Rac1-bd"/>
    <property type="match status" value="1"/>
</dbReference>
<dbReference type="GO" id="GO:0030833">
    <property type="term" value="P:regulation of actin filament polymerization"/>
    <property type="evidence" value="ECO:0007669"/>
    <property type="project" value="InterPro"/>
</dbReference>
<evidence type="ECO:0000256" key="4">
    <source>
        <dbReference type="ARBA" id="ARBA00023288"/>
    </source>
</evidence>
<dbReference type="PANTHER" id="PTHR12422">
    <property type="entry name" value="GH09096P"/>
    <property type="match status" value="1"/>
</dbReference>
<proteinExistence type="inferred from homology"/>
<feature type="domain" description="CYRIA/CYRIB Rac1 binding" evidence="5">
    <location>
        <begin position="22"/>
        <end position="325"/>
    </location>
</feature>
<name>A0A9P0A558_BEMTA</name>
<dbReference type="GO" id="GO:0031267">
    <property type="term" value="F:small GTPase binding"/>
    <property type="evidence" value="ECO:0007669"/>
    <property type="project" value="InterPro"/>
</dbReference>
<keyword evidence="3" id="KW-0472">Membrane</keyword>
<dbReference type="GO" id="GO:0016020">
    <property type="term" value="C:membrane"/>
    <property type="evidence" value="ECO:0007669"/>
    <property type="project" value="UniProtKB-SubCell"/>
</dbReference>
<dbReference type="InterPro" id="IPR039789">
    <property type="entry name" value="CYRI"/>
</dbReference>
<dbReference type="AlphaFoldDB" id="A0A9P0A558"/>
<comment type="similarity">
    <text evidence="2">Belongs to the CYRI family.</text>
</comment>
<evidence type="ECO:0000256" key="3">
    <source>
        <dbReference type="ARBA" id="ARBA00023136"/>
    </source>
</evidence>
<evidence type="ECO:0000256" key="2">
    <source>
        <dbReference type="ARBA" id="ARBA00005778"/>
    </source>
</evidence>
<dbReference type="Proteomes" id="UP001152759">
    <property type="component" value="Chromosome 2"/>
</dbReference>
<evidence type="ECO:0000313" key="7">
    <source>
        <dbReference type="Proteomes" id="UP001152759"/>
    </source>
</evidence>
<evidence type="ECO:0000259" key="5">
    <source>
        <dbReference type="Pfam" id="PF07159"/>
    </source>
</evidence>
<protein>
    <recommendedName>
        <fullName evidence="5">CYRIA/CYRIB Rac1 binding domain-containing protein</fullName>
    </recommendedName>
</protein>
<reference evidence="6" key="1">
    <citation type="submission" date="2021-12" db="EMBL/GenBank/DDBJ databases">
        <authorList>
            <person name="King R."/>
        </authorList>
    </citation>
    <scope>NUCLEOTIDE SEQUENCE</scope>
</reference>
<accession>A0A9P0A558</accession>